<evidence type="ECO:0000313" key="1">
    <source>
        <dbReference type="EMBL" id="JAE30055.1"/>
    </source>
</evidence>
<protein>
    <submittedName>
        <fullName evidence="1">Uncharacterized protein</fullName>
    </submittedName>
</protein>
<accession>A0A0A9GYH1</accession>
<dbReference type="AlphaFoldDB" id="A0A0A9GYH1"/>
<sequence>MSAWLAGELIAELKVCTTVARRNRLLTIPMKRQYNYRLWKNCWSTLLGVKKSLLCQLHYTI</sequence>
<name>A0A0A9GYH1_ARUDO</name>
<organism evidence="1">
    <name type="scientific">Arundo donax</name>
    <name type="common">Giant reed</name>
    <name type="synonym">Donax arundinaceus</name>
    <dbReference type="NCBI Taxonomy" id="35708"/>
    <lineage>
        <taxon>Eukaryota</taxon>
        <taxon>Viridiplantae</taxon>
        <taxon>Streptophyta</taxon>
        <taxon>Embryophyta</taxon>
        <taxon>Tracheophyta</taxon>
        <taxon>Spermatophyta</taxon>
        <taxon>Magnoliopsida</taxon>
        <taxon>Liliopsida</taxon>
        <taxon>Poales</taxon>
        <taxon>Poaceae</taxon>
        <taxon>PACMAD clade</taxon>
        <taxon>Arundinoideae</taxon>
        <taxon>Arundineae</taxon>
        <taxon>Arundo</taxon>
    </lineage>
</organism>
<dbReference type="EMBL" id="GBRH01167841">
    <property type="protein sequence ID" value="JAE30055.1"/>
    <property type="molecule type" value="Transcribed_RNA"/>
</dbReference>
<reference evidence="1" key="1">
    <citation type="submission" date="2014-09" db="EMBL/GenBank/DDBJ databases">
        <authorList>
            <person name="Magalhaes I.L.F."/>
            <person name="Oliveira U."/>
            <person name="Santos F.R."/>
            <person name="Vidigal T.H.D.A."/>
            <person name="Brescovit A.D."/>
            <person name="Santos A.J."/>
        </authorList>
    </citation>
    <scope>NUCLEOTIDE SEQUENCE</scope>
    <source>
        <tissue evidence="1">Shoot tissue taken approximately 20 cm above the soil surface</tissue>
    </source>
</reference>
<reference evidence="1" key="2">
    <citation type="journal article" date="2015" name="Data Brief">
        <title>Shoot transcriptome of the giant reed, Arundo donax.</title>
        <authorList>
            <person name="Barrero R.A."/>
            <person name="Guerrero F.D."/>
            <person name="Moolhuijzen P."/>
            <person name="Goolsby J.A."/>
            <person name="Tidwell J."/>
            <person name="Bellgard S.E."/>
            <person name="Bellgard M.I."/>
        </authorList>
    </citation>
    <scope>NUCLEOTIDE SEQUENCE</scope>
    <source>
        <tissue evidence="1">Shoot tissue taken approximately 20 cm above the soil surface</tissue>
    </source>
</reference>
<proteinExistence type="predicted"/>